<sequence>MDDNARSLRTHIVDEFQEGADIRRMDCPSMSPDPNSIEYVWDGLGKILSQPSSLPRNPPPAENKSSVLGRMGFVAIHAY</sequence>
<gene>
    <name evidence="1" type="ORF">TNCV_1441791</name>
</gene>
<dbReference type="InterPro" id="IPR036397">
    <property type="entry name" value="RNaseH_sf"/>
</dbReference>
<accession>A0A8X6RLP5</accession>
<name>A0A8X6RLP5_TRICX</name>
<dbReference type="Proteomes" id="UP000887159">
    <property type="component" value="Unassembled WGS sequence"/>
</dbReference>
<evidence type="ECO:0000313" key="1">
    <source>
        <dbReference type="EMBL" id="GFX96505.1"/>
    </source>
</evidence>
<keyword evidence="2" id="KW-1185">Reference proteome</keyword>
<comment type="caution">
    <text evidence="1">The sequence shown here is derived from an EMBL/GenBank/DDBJ whole genome shotgun (WGS) entry which is preliminary data.</text>
</comment>
<evidence type="ECO:0000313" key="2">
    <source>
        <dbReference type="Proteomes" id="UP000887159"/>
    </source>
</evidence>
<proteinExistence type="predicted"/>
<dbReference type="AlphaFoldDB" id="A0A8X6RLP5"/>
<dbReference type="GO" id="GO:0003676">
    <property type="term" value="F:nucleic acid binding"/>
    <property type="evidence" value="ECO:0007669"/>
    <property type="project" value="InterPro"/>
</dbReference>
<dbReference type="Gene3D" id="3.30.420.10">
    <property type="entry name" value="Ribonuclease H-like superfamily/Ribonuclease H"/>
    <property type="match status" value="1"/>
</dbReference>
<reference evidence="1" key="1">
    <citation type="submission" date="2020-08" db="EMBL/GenBank/DDBJ databases">
        <title>Multicomponent nature underlies the extraordinary mechanical properties of spider dragline silk.</title>
        <authorList>
            <person name="Kono N."/>
            <person name="Nakamura H."/>
            <person name="Mori M."/>
            <person name="Yoshida Y."/>
            <person name="Ohtoshi R."/>
            <person name="Malay A.D."/>
            <person name="Moran D.A.P."/>
            <person name="Tomita M."/>
            <person name="Numata K."/>
            <person name="Arakawa K."/>
        </authorList>
    </citation>
    <scope>NUCLEOTIDE SEQUENCE</scope>
</reference>
<dbReference type="EMBL" id="BMAU01021192">
    <property type="protein sequence ID" value="GFX96505.1"/>
    <property type="molecule type" value="Genomic_DNA"/>
</dbReference>
<protein>
    <submittedName>
        <fullName evidence="1">Uncharacterized protein</fullName>
    </submittedName>
</protein>
<organism evidence="1 2">
    <name type="scientific">Trichonephila clavipes</name>
    <name type="common">Golden silk orbweaver</name>
    <name type="synonym">Nephila clavipes</name>
    <dbReference type="NCBI Taxonomy" id="2585209"/>
    <lineage>
        <taxon>Eukaryota</taxon>
        <taxon>Metazoa</taxon>
        <taxon>Ecdysozoa</taxon>
        <taxon>Arthropoda</taxon>
        <taxon>Chelicerata</taxon>
        <taxon>Arachnida</taxon>
        <taxon>Araneae</taxon>
        <taxon>Araneomorphae</taxon>
        <taxon>Entelegynae</taxon>
        <taxon>Araneoidea</taxon>
        <taxon>Nephilidae</taxon>
        <taxon>Trichonephila</taxon>
    </lineage>
</organism>